<evidence type="ECO:0000313" key="2">
    <source>
        <dbReference type="Proteomes" id="UP000695562"/>
    </source>
</evidence>
<reference evidence="1" key="1">
    <citation type="submission" date="2020-01" db="EMBL/GenBank/DDBJ databases">
        <title>Development of genomics and gene disruption for Polysphondylium violaceum indicates a role for the polyketide synthase stlB in stalk morphogenesis.</title>
        <authorList>
            <person name="Narita B."/>
            <person name="Kawabe Y."/>
            <person name="Kin K."/>
            <person name="Saito T."/>
            <person name="Gibbs R."/>
            <person name="Kuspa A."/>
            <person name="Muzny D."/>
            <person name="Queller D."/>
            <person name="Richards S."/>
            <person name="Strassman J."/>
            <person name="Sucgang R."/>
            <person name="Worley K."/>
            <person name="Schaap P."/>
        </authorList>
    </citation>
    <scope>NUCLEOTIDE SEQUENCE</scope>
    <source>
        <strain evidence="1">QSvi11</strain>
    </source>
</reference>
<name>A0A8J4V737_9MYCE</name>
<accession>A0A8J4V737</accession>
<protein>
    <recommendedName>
        <fullName evidence="3">Ankyrin repeat-containing protein</fullName>
    </recommendedName>
</protein>
<dbReference type="EMBL" id="AJWJ01000198">
    <property type="protein sequence ID" value="KAF2073529.1"/>
    <property type="molecule type" value="Genomic_DNA"/>
</dbReference>
<proteinExistence type="predicted"/>
<gene>
    <name evidence="1" type="ORF">CYY_005148</name>
</gene>
<evidence type="ECO:0000313" key="1">
    <source>
        <dbReference type="EMBL" id="KAF2073529.1"/>
    </source>
</evidence>
<comment type="caution">
    <text evidence="1">The sequence shown here is derived from an EMBL/GenBank/DDBJ whole genome shotgun (WGS) entry which is preliminary data.</text>
</comment>
<dbReference type="AlphaFoldDB" id="A0A8J4V737"/>
<organism evidence="1 2">
    <name type="scientific">Polysphondylium violaceum</name>
    <dbReference type="NCBI Taxonomy" id="133409"/>
    <lineage>
        <taxon>Eukaryota</taxon>
        <taxon>Amoebozoa</taxon>
        <taxon>Evosea</taxon>
        <taxon>Eumycetozoa</taxon>
        <taxon>Dictyostelia</taxon>
        <taxon>Dictyosteliales</taxon>
        <taxon>Dictyosteliaceae</taxon>
        <taxon>Polysphondylium</taxon>
    </lineage>
</organism>
<keyword evidence="2" id="KW-1185">Reference proteome</keyword>
<sequence>MDGVSNKDTTTSLFFQVFKNKYLAKTILDHRFVDDEYLSIGMLFKHNRFDLFDQLWGDNGDGLDINHHDLNAFFRYNSCYQRFVRVWNKFRYFISRDKMERWFQLACKGDKDKNILIKMLDQLYEVMYYDFQPFLLLQNLDVPDSVEILEHFFKCRKKKRGQNIEQQPLLDSLEAISFLAHPNATIRKHMALNLLLVQDQKDILVDKVSLDTLQLLIDNNHGCTFKVTKFPPLDIQKAYFVIKHIDQCTIESWDAINAVKLGDTKILDFLNSKPYTWNTSAWIYSPTIEVFEFILRNFSIGGTKDADPLAQLGNLALVQHIYNNHKSFTFSWKALRSPPEVLRFLLENLKKDQKLPPFQKIFINDQGALFKCDLFNFPAPPALSHQQLMLLLEAYGEDELNFKEDSLLFLSSIANNQPEIVKFLIDHNHVDFNRLSRIPGRVADVFFSAIRHSQIFKLCLTIFKDHKWFKDSFRKVFKGDWALKIWQTIISSPAAYRLEFVQGLKDLDLFPHYVHTTFYQADYYNENPHQPLTTTLVQSMLVDVQFKNLDFLDKLFVYAVKHGNYQLTKLMITVIEHWKAKLGIQQYHIESSFTMLRDRIELVTCQNCVTAIIDYLPPITKYSQPMIATLSPQVLDKLLSEILAQGDFDMHFHLLSKAIEYARFLKKPNIQQLLSNLPADIQQRLT</sequence>
<evidence type="ECO:0008006" key="3">
    <source>
        <dbReference type="Google" id="ProtNLM"/>
    </source>
</evidence>
<dbReference type="Proteomes" id="UP000695562">
    <property type="component" value="Unassembled WGS sequence"/>
</dbReference>